<evidence type="ECO:0000313" key="1">
    <source>
        <dbReference type="EMBL" id="ABI91743.1"/>
    </source>
</evidence>
<dbReference type="AlphaFoldDB" id="Q0B280"/>
<gene>
    <name evidence="1" type="ordered locus">Bamb_6199</name>
</gene>
<keyword evidence="2" id="KW-1185">Reference proteome</keyword>
<accession>Q0B280</accession>
<name>Q0B280_BURCM</name>
<evidence type="ECO:0000313" key="2">
    <source>
        <dbReference type="Proteomes" id="UP000000662"/>
    </source>
</evidence>
<dbReference type="KEGG" id="bam:Bamb_6199"/>
<proteinExistence type="predicted"/>
<organism evidence="1 2">
    <name type="scientific">Burkholderia ambifaria (strain ATCC BAA-244 / DSM 16087 / CCUG 44356 / LMG 19182 / AMMD)</name>
    <name type="common">Burkholderia cepacia (strain AMMD)</name>
    <dbReference type="NCBI Taxonomy" id="339670"/>
    <lineage>
        <taxon>Bacteria</taxon>
        <taxon>Pseudomonadati</taxon>
        <taxon>Pseudomonadota</taxon>
        <taxon>Betaproteobacteria</taxon>
        <taxon>Burkholderiales</taxon>
        <taxon>Burkholderiaceae</taxon>
        <taxon>Burkholderia</taxon>
        <taxon>Burkholderia cepacia complex</taxon>
    </lineage>
</organism>
<reference evidence="1" key="1">
    <citation type="submission" date="2006-08" db="EMBL/GenBank/DDBJ databases">
        <title>Complete sequence of Chromosome 3 of Burkholderia cepacia AMMD.</title>
        <authorList>
            <consortium name="US DOE Joint Genome Institute"/>
            <person name="Copeland A."/>
            <person name="Lucas S."/>
            <person name="Lapidus A."/>
            <person name="Barry K."/>
            <person name="Detter J.C."/>
            <person name="Glavina del Rio T."/>
            <person name="Hammon N."/>
            <person name="Israni S."/>
            <person name="Pitluck S."/>
            <person name="Bruce D."/>
            <person name="Chain P."/>
            <person name="Malfatti S."/>
            <person name="Shin M."/>
            <person name="Vergez L."/>
            <person name="Schmutz J."/>
            <person name="Larimer F."/>
            <person name="Land M."/>
            <person name="Hauser L."/>
            <person name="Kyrpides N."/>
            <person name="Kim E."/>
            <person name="Parke J."/>
            <person name="Coenye T."/>
            <person name="Konstantinidis K."/>
            <person name="Ramette A."/>
            <person name="Tiedje J."/>
            <person name="Richardson P."/>
        </authorList>
    </citation>
    <scope>NUCLEOTIDE SEQUENCE</scope>
    <source>
        <strain evidence="1">AMMD</strain>
    </source>
</reference>
<protein>
    <submittedName>
        <fullName evidence="1">Uncharacterized protein</fullName>
    </submittedName>
</protein>
<dbReference type="Proteomes" id="UP000000662">
    <property type="component" value="Chromosome 3"/>
</dbReference>
<sequence>MTAIRVETGCLRDTFQLDSSFGPIPFTPIQIGNNDRYLISGPALFPSPFSRCGRAARKVARTVKHAHTRRTETPPLALLSSYNFLQQSCA</sequence>
<dbReference type="EMBL" id="CP000442">
    <property type="protein sequence ID" value="ABI91743.1"/>
    <property type="molecule type" value="Genomic_DNA"/>
</dbReference>